<evidence type="ECO:0000313" key="1">
    <source>
        <dbReference type="EMBL" id="EDP48324.1"/>
    </source>
</evidence>
<evidence type="ECO:0000313" key="2">
    <source>
        <dbReference type="Proteomes" id="UP000001699"/>
    </source>
</evidence>
<proteinExistence type="predicted"/>
<evidence type="ECO:0008006" key="3">
    <source>
        <dbReference type="Google" id="ProtNLM"/>
    </source>
</evidence>
<dbReference type="Proteomes" id="UP000001699">
    <property type="component" value="Unassembled WGS sequence"/>
</dbReference>
<organism evidence="1 2">
    <name type="scientific">Aspergillus fumigatus (strain CBS 144.89 / FGSC A1163 / CEA10)</name>
    <name type="common">Neosartorya fumigata</name>
    <dbReference type="NCBI Taxonomy" id="451804"/>
    <lineage>
        <taxon>Eukaryota</taxon>
        <taxon>Fungi</taxon>
        <taxon>Dikarya</taxon>
        <taxon>Ascomycota</taxon>
        <taxon>Pezizomycotina</taxon>
        <taxon>Eurotiomycetes</taxon>
        <taxon>Eurotiomycetidae</taxon>
        <taxon>Eurotiales</taxon>
        <taxon>Aspergillaceae</taxon>
        <taxon>Aspergillus</taxon>
        <taxon>Aspergillus subgen. Fumigati</taxon>
    </lineage>
</organism>
<protein>
    <recommendedName>
        <fullName evidence="3">Six-hairpin glycosidase-like protein</fullName>
    </recommendedName>
</protein>
<dbReference type="GO" id="GO:0005975">
    <property type="term" value="P:carbohydrate metabolic process"/>
    <property type="evidence" value="ECO:0007669"/>
    <property type="project" value="InterPro"/>
</dbReference>
<dbReference type="HOGENOM" id="CLU_024197_0_0_1"/>
<gene>
    <name evidence="1" type="ORF">AFUB_090390</name>
</gene>
<dbReference type="VEuPathDB" id="FungiDB:AFUB_090390"/>
<accession>B0YCJ3</accession>
<dbReference type="SUPFAM" id="SSF48208">
    <property type="entry name" value="Six-hairpin glycosidases"/>
    <property type="match status" value="1"/>
</dbReference>
<dbReference type="OrthoDB" id="3534988at2759"/>
<name>B0YCJ3_ASPFC</name>
<keyword evidence="2" id="KW-1185">Reference proteome</keyword>
<dbReference type="EMBL" id="DS499601">
    <property type="protein sequence ID" value="EDP48324.1"/>
    <property type="molecule type" value="Genomic_DNA"/>
</dbReference>
<dbReference type="InterPro" id="IPR008928">
    <property type="entry name" value="6-hairpin_glycosidase_sf"/>
</dbReference>
<reference evidence="1 2" key="1">
    <citation type="journal article" date="2008" name="PLoS Genet.">
        <title>Genomic islands in the pathogenic filamentous fungus Aspergillus fumigatus.</title>
        <authorList>
            <person name="Fedorova N.D."/>
            <person name="Khaldi N."/>
            <person name="Joardar V.S."/>
            <person name="Maiti R."/>
            <person name="Amedeo P."/>
            <person name="Anderson M.J."/>
            <person name="Crabtree J."/>
            <person name="Silva J.C."/>
            <person name="Badger J.H."/>
            <person name="Albarraq A."/>
            <person name="Angiuoli S."/>
            <person name="Bussey H."/>
            <person name="Bowyer P."/>
            <person name="Cotty P.J."/>
            <person name="Dyer P.S."/>
            <person name="Egan A."/>
            <person name="Galens K."/>
            <person name="Fraser-Liggett C.M."/>
            <person name="Haas B.J."/>
            <person name="Inman J.M."/>
            <person name="Kent R."/>
            <person name="Lemieux S."/>
            <person name="Malavazi I."/>
            <person name="Orvis J."/>
            <person name="Roemer T."/>
            <person name="Ronning C.M."/>
            <person name="Sundaram J.P."/>
            <person name="Sutton G."/>
            <person name="Turner G."/>
            <person name="Venter J.C."/>
            <person name="White O.R."/>
            <person name="Whitty B.R."/>
            <person name="Youngman P."/>
            <person name="Wolfe K.H."/>
            <person name="Goldman G.H."/>
            <person name="Wortman J.R."/>
            <person name="Jiang B."/>
            <person name="Denning D.W."/>
            <person name="Nierman W.C."/>
        </authorList>
    </citation>
    <scope>NUCLEOTIDE SEQUENCE [LARGE SCALE GENOMIC DNA]</scope>
    <source>
        <strain evidence="2">CBS 144.89 / FGSC A1163 / CEA10</strain>
    </source>
</reference>
<dbReference type="AlphaFoldDB" id="B0YCJ3"/>
<dbReference type="PhylomeDB" id="B0YCJ3"/>
<sequence length="707" mass="78954">MLTHGRNVSYDIPDPRLPQASQWLISNPNRINLGRIGLQYKGEFLTESQISDPRQELDLWRGVITSTFKVDGQLVKVVTQGDFGTDTAVFEVQSALLSSGDLTVGLDFPYPPIHSTKYKYEVFVGSYDFPQNHTTSIVENTKDRANIFHQLQGTSYFVNLRWPASSLQLSRVSNATHRYTLSLSSSSTLKFTANFAPDKQVPGSPKAIQRQNPIDWKEYWTHGGFVDLTASSNPKANELQRRIILSLYHVRVNSAAKGQSPQESGLMNNGWYDQPHPMYLATLAYQASPTRKTLERWDPILTATADYMASYAWKNETSGYYDLGPPAYGVTENTPSTQSLNLAYEVRLPYMRSAVLISAKIAYWRYGLDVAGSWKRKLRQQVPDSWTTVADNLAPPPQVDGLYAVYQGLNSSWWNDTSLTKDPRSLIMLQGILPDTPAVDAKVALATAQKVWEVWTDDKIRGWGRPVLAINAARVGSPERAIGHLTAYDYWVFDDAETMLLELTLPLLLALTSSAQPTPSPTTTTLPTLQSGWYFIRAVETPAYHSYLQTIPSATPGPAYLSSNTNAGQFNIISGQLVYNTGAGQLFMNVEDPADKTQRTLQTWFNETQNQYGTFAFQGDAVTWSVGDIARPNVAAWYVCGDQGRLYINTGPYGYQTPEGCYDETVCRCCGDIVGCILTMLCRFILMGGRRRRFDVMGFMGITIRVV</sequence>